<feature type="non-terminal residue" evidence="5">
    <location>
        <position position="277"/>
    </location>
</feature>
<gene>
    <name evidence="5" type="ORF">S03H2_28876</name>
</gene>
<evidence type="ECO:0000256" key="3">
    <source>
        <dbReference type="ARBA" id="ARBA00023277"/>
    </source>
</evidence>
<name>X1I186_9ZZZZ</name>
<dbReference type="PROSITE" id="PS51257">
    <property type="entry name" value="PROKAR_LIPOPROTEIN"/>
    <property type="match status" value="1"/>
</dbReference>
<dbReference type="SUPFAM" id="SSF75005">
    <property type="entry name" value="Arabinanase/levansucrase/invertase"/>
    <property type="match status" value="2"/>
</dbReference>
<dbReference type="Gene3D" id="2.115.10.20">
    <property type="entry name" value="Glycosyl hydrolase domain, family 43"/>
    <property type="match status" value="2"/>
</dbReference>
<reference evidence="5" key="1">
    <citation type="journal article" date="2014" name="Front. Microbiol.">
        <title>High frequency of phylogenetically diverse reductive dehalogenase-homologous genes in deep subseafloor sedimentary metagenomes.</title>
        <authorList>
            <person name="Kawai M."/>
            <person name="Futagami T."/>
            <person name="Toyoda A."/>
            <person name="Takaki Y."/>
            <person name="Nishi S."/>
            <person name="Hori S."/>
            <person name="Arai W."/>
            <person name="Tsubouchi T."/>
            <person name="Morono Y."/>
            <person name="Uchiyama I."/>
            <person name="Ito T."/>
            <person name="Fujiyama A."/>
            <person name="Inagaki F."/>
            <person name="Takami H."/>
        </authorList>
    </citation>
    <scope>NUCLEOTIDE SEQUENCE</scope>
    <source>
        <strain evidence="5">Expedition CK06-06</strain>
    </source>
</reference>
<dbReference type="GO" id="GO:0004553">
    <property type="term" value="F:hydrolase activity, hydrolyzing O-glycosyl compounds"/>
    <property type="evidence" value="ECO:0007669"/>
    <property type="project" value="InterPro"/>
</dbReference>
<keyword evidence="3" id="KW-0119">Carbohydrate metabolism</keyword>
<dbReference type="PANTHER" id="PTHR43772:SF2">
    <property type="entry name" value="PUTATIVE (AFU_ORTHOLOGUE AFUA_2G04480)-RELATED"/>
    <property type="match status" value="1"/>
</dbReference>
<comment type="similarity">
    <text evidence="1">Belongs to the glycosyl hydrolase 43 family.</text>
</comment>
<keyword evidence="2" id="KW-0378">Hydrolase</keyword>
<organism evidence="5">
    <name type="scientific">marine sediment metagenome</name>
    <dbReference type="NCBI Taxonomy" id="412755"/>
    <lineage>
        <taxon>unclassified sequences</taxon>
        <taxon>metagenomes</taxon>
        <taxon>ecological metagenomes</taxon>
    </lineage>
</organism>
<dbReference type="AlphaFoldDB" id="X1I186"/>
<evidence type="ECO:0000256" key="2">
    <source>
        <dbReference type="ARBA" id="ARBA00022801"/>
    </source>
</evidence>
<dbReference type="InterPro" id="IPR023296">
    <property type="entry name" value="Glyco_hydro_beta-prop_sf"/>
</dbReference>
<dbReference type="GO" id="GO:0005975">
    <property type="term" value="P:carbohydrate metabolic process"/>
    <property type="evidence" value="ECO:0007669"/>
    <property type="project" value="InterPro"/>
</dbReference>
<proteinExistence type="inferred from homology"/>
<evidence type="ECO:0000256" key="1">
    <source>
        <dbReference type="ARBA" id="ARBA00009865"/>
    </source>
</evidence>
<dbReference type="EMBL" id="BARU01017402">
    <property type="protein sequence ID" value="GAH59844.1"/>
    <property type="molecule type" value="Genomic_DNA"/>
</dbReference>
<dbReference type="PANTHER" id="PTHR43772">
    <property type="entry name" value="ENDO-1,4-BETA-XYLANASE"/>
    <property type="match status" value="1"/>
</dbReference>
<accession>X1I186</accession>
<protein>
    <submittedName>
        <fullName evidence="5">Uncharacterized protein</fullName>
    </submittedName>
</protein>
<keyword evidence="4" id="KW-0326">Glycosidase</keyword>
<sequence length="277" mass="31157">MRATLLILVIVLSLFLFGCAEVPVRYAITPLLQPGNFVHIPGPNPAITAGEDGAWDDRALESADCFKDNGTYYWYYHAFNQQSLRECYYQIGVATATNPLGPWTRYSGNPILQKSENSWEERWVACPMVIKEGDTYFMFYSSSDTDWHHSICLAIAKHPLGPWKKYSGNPIIDHEHFGYIGGVVKYNGKYLLYATYPDEIQGDYGRMYVATADVPQGPWKLNPDPVFGEGPKGSWDEGAFSEFEVLNYNGILHAFYGACKIDSDRTESIGYAYSTDG</sequence>
<comment type="caution">
    <text evidence="5">The sequence shown here is derived from an EMBL/GenBank/DDBJ whole genome shotgun (WGS) entry which is preliminary data.</text>
</comment>
<evidence type="ECO:0000313" key="5">
    <source>
        <dbReference type="EMBL" id="GAH59844.1"/>
    </source>
</evidence>
<evidence type="ECO:0000256" key="4">
    <source>
        <dbReference type="ARBA" id="ARBA00023295"/>
    </source>
</evidence>
<dbReference type="Pfam" id="PF04616">
    <property type="entry name" value="Glyco_hydro_43"/>
    <property type="match status" value="1"/>
</dbReference>
<dbReference type="InterPro" id="IPR006710">
    <property type="entry name" value="Glyco_hydro_43"/>
</dbReference>
<dbReference type="InterPro" id="IPR052176">
    <property type="entry name" value="Glycosyl_Hydrlase_43_Enz"/>
</dbReference>